<dbReference type="HAMAP" id="MF_00135">
    <property type="entry name" value="PRAI"/>
    <property type="match status" value="1"/>
</dbReference>
<comment type="similarity">
    <text evidence="9">Belongs to the TrpF family.</text>
</comment>
<dbReference type="SUPFAM" id="SSF51366">
    <property type="entry name" value="Ribulose-phoshate binding barrel"/>
    <property type="match status" value="1"/>
</dbReference>
<accession>A0A1H3YUN2</accession>
<dbReference type="Gene3D" id="3.20.20.70">
    <property type="entry name" value="Aldolase class I"/>
    <property type="match status" value="1"/>
</dbReference>
<dbReference type="GO" id="GO:0004640">
    <property type="term" value="F:phosphoribosylanthranilate isomerase activity"/>
    <property type="evidence" value="ECO:0007669"/>
    <property type="project" value="UniProtKB-UniRule"/>
</dbReference>
<organism evidence="11 12">
    <name type="scientific">Thalassobacillus cyri</name>
    <dbReference type="NCBI Taxonomy" id="571932"/>
    <lineage>
        <taxon>Bacteria</taxon>
        <taxon>Bacillati</taxon>
        <taxon>Bacillota</taxon>
        <taxon>Bacilli</taxon>
        <taxon>Bacillales</taxon>
        <taxon>Bacillaceae</taxon>
        <taxon>Thalassobacillus</taxon>
    </lineage>
</organism>
<dbReference type="STRING" id="571932.SAMN05421743_10331"/>
<dbReference type="InterPro" id="IPR013785">
    <property type="entry name" value="Aldolase_TIM"/>
</dbReference>
<reference evidence="11 12" key="1">
    <citation type="submission" date="2016-10" db="EMBL/GenBank/DDBJ databases">
        <authorList>
            <person name="de Groot N.N."/>
        </authorList>
    </citation>
    <scope>NUCLEOTIDE SEQUENCE [LARGE SCALE GENOMIC DNA]</scope>
    <source>
        <strain evidence="11 12">CCM7597</strain>
    </source>
</reference>
<dbReference type="GO" id="GO:0000162">
    <property type="term" value="P:L-tryptophan biosynthetic process"/>
    <property type="evidence" value="ECO:0007669"/>
    <property type="project" value="UniProtKB-UniRule"/>
</dbReference>
<keyword evidence="12" id="KW-1185">Reference proteome</keyword>
<evidence type="ECO:0000256" key="1">
    <source>
        <dbReference type="ARBA" id="ARBA00001164"/>
    </source>
</evidence>
<dbReference type="Pfam" id="PF00697">
    <property type="entry name" value="PRAI"/>
    <property type="match status" value="1"/>
</dbReference>
<proteinExistence type="inferred from homology"/>
<dbReference type="InterPro" id="IPR011060">
    <property type="entry name" value="RibuloseP-bd_barrel"/>
</dbReference>
<keyword evidence="6 9" id="KW-0822">Tryptophan biosynthesis</keyword>
<dbReference type="NCBIfam" id="NF002301">
    <property type="entry name" value="PRK01222.2-1"/>
    <property type="match status" value="1"/>
</dbReference>
<keyword evidence="8 9" id="KW-0413">Isomerase</keyword>
<dbReference type="EC" id="5.3.1.24" evidence="3 9"/>
<evidence type="ECO:0000313" key="11">
    <source>
        <dbReference type="EMBL" id="SEA15120.1"/>
    </source>
</evidence>
<dbReference type="RefSeq" id="WP_093042799.1">
    <property type="nucleotide sequence ID" value="NZ_FNQR01000003.1"/>
</dbReference>
<dbReference type="OrthoDB" id="9786954at2"/>
<evidence type="ECO:0000256" key="4">
    <source>
        <dbReference type="ARBA" id="ARBA00022272"/>
    </source>
</evidence>
<protein>
    <recommendedName>
        <fullName evidence="4 9">N-(5'-phosphoribosyl)anthranilate isomerase</fullName>
        <shortName evidence="9">PRAI</shortName>
        <ecNumber evidence="3 9">5.3.1.24</ecNumber>
    </recommendedName>
</protein>
<evidence type="ECO:0000256" key="9">
    <source>
        <dbReference type="HAMAP-Rule" id="MF_00135"/>
    </source>
</evidence>
<dbReference type="InterPro" id="IPR001240">
    <property type="entry name" value="PRAI_dom"/>
</dbReference>
<evidence type="ECO:0000256" key="7">
    <source>
        <dbReference type="ARBA" id="ARBA00023141"/>
    </source>
</evidence>
<keyword evidence="7 9" id="KW-0057">Aromatic amino acid biosynthesis</keyword>
<evidence type="ECO:0000256" key="5">
    <source>
        <dbReference type="ARBA" id="ARBA00022605"/>
    </source>
</evidence>
<keyword evidence="5 9" id="KW-0028">Amino-acid biosynthesis</keyword>
<evidence type="ECO:0000256" key="2">
    <source>
        <dbReference type="ARBA" id="ARBA00004664"/>
    </source>
</evidence>
<dbReference type="PANTHER" id="PTHR42894">
    <property type="entry name" value="N-(5'-PHOSPHORIBOSYL)ANTHRANILATE ISOMERASE"/>
    <property type="match status" value="1"/>
</dbReference>
<comment type="catalytic activity">
    <reaction evidence="1 9">
        <text>N-(5-phospho-beta-D-ribosyl)anthranilate = 1-(2-carboxyphenylamino)-1-deoxy-D-ribulose 5-phosphate</text>
        <dbReference type="Rhea" id="RHEA:21540"/>
        <dbReference type="ChEBI" id="CHEBI:18277"/>
        <dbReference type="ChEBI" id="CHEBI:58613"/>
        <dbReference type="EC" id="5.3.1.24"/>
    </reaction>
</comment>
<evidence type="ECO:0000256" key="6">
    <source>
        <dbReference type="ARBA" id="ARBA00022822"/>
    </source>
</evidence>
<sequence length="225" mass="24929">MREPLVKLCGNRSKQDLAYSADSQATHLGFIFVPGTKRYVRPERAGRWINEVNPDQTLVGVFVEPTIEELEIVLHYVPLDIIQLHGNETVSEVLQIKEHFSLPVWKVIHHADFGVDYMHLFKGAVDGFVVDSKVKGVYGGTGVQFDWEAVPAYRKEAERQGVPCLIAGGITAENAGEVLSYYPGGIDLSSGTETENKKDRNKIQALMREVANYGASISGSKRAVR</sequence>
<feature type="domain" description="N-(5'phosphoribosyl) anthranilate isomerase (PRAI)" evidence="10">
    <location>
        <begin position="7"/>
        <end position="207"/>
    </location>
</feature>
<dbReference type="EMBL" id="FNQR01000003">
    <property type="protein sequence ID" value="SEA15120.1"/>
    <property type="molecule type" value="Genomic_DNA"/>
</dbReference>
<dbReference type="Proteomes" id="UP000198584">
    <property type="component" value="Unassembled WGS sequence"/>
</dbReference>
<name>A0A1H3YUN2_9BACI</name>
<evidence type="ECO:0000259" key="10">
    <source>
        <dbReference type="Pfam" id="PF00697"/>
    </source>
</evidence>
<dbReference type="PANTHER" id="PTHR42894:SF1">
    <property type="entry name" value="N-(5'-PHOSPHORIBOSYL)ANTHRANILATE ISOMERASE"/>
    <property type="match status" value="1"/>
</dbReference>
<dbReference type="UniPathway" id="UPA00035">
    <property type="reaction ID" value="UER00042"/>
</dbReference>
<evidence type="ECO:0000256" key="8">
    <source>
        <dbReference type="ARBA" id="ARBA00023235"/>
    </source>
</evidence>
<evidence type="ECO:0000313" key="12">
    <source>
        <dbReference type="Proteomes" id="UP000198584"/>
    </source>
</evidence>
<comment type="pathway">
    <text evidence="2 9">Amino-acid biosynthesis; L-tryptophan biosynthesis; L-tryptophan from chorismate: step 3/5.</text>
</comment>
<dbReference type="InterPro" id="IPR044643">
    <property type="entry name" value="TrpF_fam"/>
</dbReference>
<gene>
    <name evidence="9" type="primary">trpF</name>
    <name evidence="11" type="ORF">SAMN05421743_10331</name>
</gene>
<dbReference type="CDD" id="cd00405">
    <property type="entry name" value="PRAI"/>
    <property type="match status" value="1"/>
</dbReference>
<evidence type="ECO:0000256" key="3">
    <source>
        <dbReference type="ARBA" id="ARBA00012572"/>
    </source>
</evidence>
<dbReference type="AlphaFoldDB" id="A0A1H3YUN2"/>